<dbReference type="PANTHER" id="PTHR12395:SF9">
    <property type="entry name" value="DECAPPING AND EXORIBONUCLEASE PROTEIN"/>
    <property type="match status" value="1"/>
</dbReference>
<dbReference type="STRING" id="578458.D8Q3T4"/>
<dbReference type="OMA" id="YCTRESP"/>
<comment type="subcellular location">
    <subcellularLocation>
        <location evidence="6">Nucleus</location>
    </subcellularLocation>
</comment>
<comment type="catalytic activity">
    <reaction evidence="5">
        <text>a 5'-end NAD(+)-phospho-ribonucleoside in mRNA + H2O = a 5'-end phospho-ribonucleoside in mRNA + NAD(+) + H(+)</text>
        <dbReference type="Rhea" id="RHEA:60880"/>
        <dbReference type="Rhea" id="RHEA-COMP:15692"/>
        <dbReference type="Rhea" id="RHEA-COMP:15698"/>
        <dbReference type="ChEBI" id="CHEBI:15377"/>
        <dbReference type="ChEBI" id="CHEBI:15378"/>
        <dbReference type="ChEBI" id="CHEBI:57540"/>
        <dbReference type="ChEBI" id="CHEBI:138282"/>
        <dbReference type="ChEBI" id="CHEBI:144029"/>
    </reaction>
    <physiologicalReaction direction="left-to-right" evidence="5">
        <dbReference type="Rhea" id="RHEA:60881"/>
    </physiologicalReaction>
</comment>
<dbReference type="KEGG" id="scm:SCHCO_02504036"/>
<feature type="region of interest" description="Disordered" evidence="7">
    <location>
        <begin position="111"/>
        <end position="132"/>
    </location>
</feature>
<dbReference type="EC" id="3.6.1.-" evidence="6"/>
<reference evidence="9 10" key="1">
    <citation type="journal article" date="2010" name="Nat. Biotechnol.">
        <title>Genome sequence of the model mushroom Schizophyllum commune.</title>
        <authorList>
            <person name="Ohm R.A."/>
            <person name="de Jong J.F."/>
            <person name="Lugones L.G."/>
            <person name="Aerts A."/>
            <person name="Kothe E."/>
            <person name="Stajich J.E."/>
            <person name="de Vries R.P."/>
            <person name="Record E."/>
            <person name="Levasseur A."/>
            <person name="Baker S.E."/>
            <person name="Bartholomew K.A."/>
            <person name="Coutinho P.M."/>
            <person name="Erdmann S."/>
            <person name="Fowler T.J."/>
            <person name="Gathman A.C."/>
            <person name="Lombard V."/>
            <person name="Henrissat B."/>
            <person name="Knabe N."/>
            <person name="Kuees U."/>
            <person name="Lilly W.W."/>
            <person name="Lindquist E."/>
            <person name="Lucas S."/>
            <person name="Magnuson J.K."/>
            <person name="Piumi F."/>
            <person name="Raudaskoski M."/>
            <person name="Salamov A."/>
            <person name="Schmutz J."/>
            <person name="Schwarze F.W.M.R."/>
            <person name="vanKuyk P.A."/>
            <person name="Horton J.S."/>
            <person name="Grigoriev I.V."/>
            <person name="Woesten H.A.B."/>
        </authorList>
    </citation>
    <scope>NUCLEOTIDE SEQUENCE [LARGE SCALE GENOMIC DNA]</scope>
    <source>
        <strain evidence="10">H4-8 / FGSC 9210</strain>
    </source>
</reference>
<dbReference type="HOGENOM" id="CLU_429696_0_0_1"/>
<protein>
    <recommendedName>
        <fullName evidence="6">Decapping nuclease</fullName>
        <ecNumber evidence="6">3.6.1.-</ecNumber>
    </recommendedName>
</protein>
<evidence type="ECO:0000256" key="3">
    <source>
        <dbReference type="ARBA" id="ARBA00044676"/>
    </source>
</evidence>
<evidence type="ECO:0000256" key="4">
    <source>
        <dbReference type="ARBA" id="ARBA00044692"/>
    </source>
</evidence>
<evidence type="ECO:0000313" key="10">
    <source>
        <dbReference type="Proteomes" id="UP000007431"/>
    </source>
</evidence>
<keyword evidence="6" id="KW-0694">RNA-binding</keyword>
<dbReference type="GO" id="GO:0005829">
    <property type="term" value="C:cytosol"/>
    <property type="evidence" value="ECO:0007669"/>
    <property type="project" value="TreeGrafter"/>
</dbReference>
<dbReference type="InParanoid" id="D8Q3T4"/>
<dbReference type="OrthoDB" id="5853397at2759"/>
<accession>D8Q3T4</accession>
<dbReference type="AlphaFoldDB" id="D8Q3T4"/>
<dbReference type="Proteomes" id="UP000007431">
    <property type="component" value="Unassembled WGS sequence"/>
</dbReference>
<dbReference type="GO" id="GO:0000956">
    <property type="term" value="P:nuclear-transcribed mRNA catabolic process"/>
    <property type="evidence" value="ECO:0007669"/>
    <property type="project" value="TreeGrafter"/>
</dbReference>
<keyword evidence="6" id="KW-0540">Nuclease</keyword>
<gene>
    <name evidence="9" type="ORF">SCHCODRAFT_257047</name>
</gene>
<feature type="domain" description="RAI1-like" evidence="8">
    <location>
        <begin position="260"/>
        <end position="616"/>
    </location>
</feature>
<dbReference type="RefSeq" id="XP_003032011.1">
    <property type="nucleotide sequence ID" value="XM_003031965.1"/>
</dbReference>
<keyword evidence="6" id="KW-0378">Hydrolase</keyword>
<organism evidence="10">
    <name type="scientific">Schizophyllum commune (strain H4-8 / FGSC 9210)</name>
    <name type="common">Split gill fungus</name>
    <dbReference type="NCBI Taxonomy" id="578458"/>
    <lineage>
        <taxon>Eukaryota</taxon>
        <taxon>Fungi</taxon>
        <taxon>Dikarya</taxon>
        <taxon>Basidiomycota</taxon>
        <taxon>Agaricomycotina</taxon>
        <taxon>Agaricomycetes</taxon>
        <taxon>Agaricomycetidae</taxon>
        <taxon>Agaricales</taxon>
        <taxon>Schizophyllaceae</taxon>
        <taxon>Schizophyllum</taxon>
    </lineage>
</organism>
<dbReference type="GeneID" id="9589277"/>
<evidence type="ECO:0000256" key="5">
    <source>
        <dbReference type="ARBA" id="ARBA00048124"/>
    </source>
</evidence>
<dbReference type="PANTHER" id="PTHR12395">
    <property type="entry name" value="DOM-3 RELATED"/>
    <property type="match status" value="1"/>
</dbReference>
<dbReference type="EMBL" id="GL377306">
    <property type="protein sequence ID" value="EFI97108.1"/>
    <property type="molecule type" value="Genomic_DNA"/>
</dbReference>
<dbReference type="InterPro" id="IPR039039">
    <property type="entry name" value="RAI1-like_fam"/>
</dbReference>
<dbReference type="GO" id="GO:0046872">
    <property type="term" value="F:metal ion binding"/>
    <property type="evidence" value="ECO:0007669"/>
    <property type="project" value="UniProtKB-KW"/>
</dbReference>
<comment type="similarity">
    <text evidence="2 6">Belongs to the DXO/Dom3Z family.</text>
</comment>
<dbReference type="GO" id="GO:0004518">
    <property type="term" value="F:nuclease activity"/>
    <property type="evidence" value="ECO:0007669"/>
    <property type="project" value="UniProtKB-KW"/>
</dbReference>
<keyword evidence="6" id="KW-0479">Metal-binding</keyword>
<comment type="catalytic activity">
    <reaction evidence="3">
        <text>a 5'-end (N(7)-methyl 5'-triphosphoguanosine)-ribonucleoside-ribonucleotide in mRNA + H2O = a (N(7)-methyl 5'-triphosphoguanosine)-nucleoside + a 5'-end phospho-ribonucleoside in mRNA + H(+)</text>
        <dbReference type="Rhea" id="RHEA:66928"/>
        <dbReference type="Rhea" id="RHEA-COMP:15692"/>
        <dbReference type="Rhea" id="RHEA-COMP:17313"/>
        <dbReference type="ChEBI" id="CHEBI:15377"/>
        <dbReference type="ChEBI" id="CHEBI:15378"/>
        <dbReference type="ChEBI" id="CHEBI:138282"/>
        <dbReference type="ChEBI" id="CHEBI:172876"/>
        <dbReference type="ChEBI" id="CHEBI:172877"/>
    </reaction>
    <physiologicalReaction direction="left-to-right" evidence="3">
        <dbReference type="Rhea" id="RHEA:66929"/>
    </physiologicalReaction>
</comment>
<proteinExistence type="inferred from homology"/>
<sequence>MVVDEVQIQAHAKVNGTTHVDDRMDVDRRTPEQEERVVSHQDHRTAHDSSTPAPAQRSTPPHRVQIDSTLPVPGIWQAKTASSHACVNQCSVHVYERDAVKWNVARRRSTIKGPEDNGVGDAPRRSGTTSRVEDDVSMMDIDVSRLESDASRAGENPSVIVDTLVHMQSQWPEKGHLVIKLNEQSWLPVDLLRGIEKKIFVALQILNLGKRTSPEEGLDEPANKTRRLPTSGATQPPPGPEVHLAFPDPSKLAGRSPAFQQPSPLVSFSYTPARVLEFTNSALKYYIPPPRSGLRLDYGYERWVRRPEERGRLDGLLKAYARVLERGAAGQIGIVSWRGVMTKILTAPYEDRDGWDLNVMLVDGTMYLEEHLSDAKLKEKNDMEPRHRKMSYYGYAFESYCTSETPQRAAGRPPHVAPDAPFPWGGDVNTNVQWCSVVKTKLGDTRMVIGGEVDCVEGHYSDSRTNNFVELKTSMAIRGASDQAKFEKKLLKFYFQSFLLGVPKIVVGFRTPAGVIREIQDFKTMEIPRMVRGKPGAWDPTVCLAWGERFFGWLRGNVGDASGDQPDATNGHQAAAVWRVRFTPKAGVSVSRLDVAGVTDVEGGEDRVGFLPRWYWEDVLKKSPTNSGQTRRVTPSE</sequence>
<dbReference type="GO" id="GO:0005634">
    <property type="term" value="C:nucleus"/>
    <property type="evidence" value="ECO:0007669"/>
    <property type="project" value="UniProtKB-SubCell"/>
</dbReference>
<evidence type="ECO:0000256" key="7">
    <source>
        <dbReference type="SAM" id="MobiDB-lite"/>
    </source>
</evidence>
<dbReference type="GO" id="GO:0034353">
    <property type="term" value="F:mRNA 5'-diphosphatase activity"/>
    <property type="evidence" value="ECO:0007669"/>
    <property type="project" value="TreeGrafter"/>
</dbReference>
<dbReference type="InterPro" id="IPR013961">
    <property type="entry name" value="RAI1"/>
</dbReference>
<keyword evidence="10" id="KW-1185">Reference proteome</keyword>
<comment type="catalytic activity">
    <reaction evidence="4">
        <text>a 5'-end triphospho-ribonucleoside in mRNA + H2O = a 5'-end phospho-ribonucleoside in mRNA + diphosphate + H(+)</text>
        <dbReference type="Rhea" id="RHEA:78683"/>
        <dbReference type="Rhea" id="RHEA-COMP:15692"/>
        <dbReference type="Rhea" id="RHEA-COMP:17164"/>
        <dbReference type="ChEBI" id="CHEBI:15377"/>
        <dbReference type="ChEBI" id="CHEBI:15378"/>
        <dbReference type="ChEBI" id="CHEBI:33019"/>
        <dbReference type="ChEBI" id="CHEBI:138282"/>
        <dbReference type="ChEBI" id="CHEBI:167618"/>
    </reaction>
    <physiologicalReaction direction="left-to-right" evidence="4">
        <dbReference type="Rhea" id="RHEA:78684"/>
    </physiologicalReaction>
</comment>
<feature type="compositionally biased region" description="Basic and acidic residues" evidence="7">
    <location>
        <begin position="19"/>
        <end position="47"/>
    </location>
</feature>
<evidence type="ECO:0000313" key="9">
    <source>
        <dbReference type="EMBL" id="EFI97108.1"/>
    </source>
</evidence>
<dbReference type="VEuPathDB" id="FungiDB:SCHCODRAFT_02504036"/>
<dbReference type="eggNOG" id="KOG1982">
    <property type="taxonomic scope" value="Eukaryota"/>
</dbReference>
<evidence type="ECO:0000259" key="8">
    <source>
        <dbReference type="Pfam" id="PF08652"/>
    </source>
</evidence>
<name>D8Q3T4_SCHCM</name>
<dbReference type="Pfam" id="PF08652">
    <property type="entry name" value="RAI1"/>
    <property type="match status" value="1"/>
</dbReference>
<dbReference type="GO" id="GO:0110155">
    <property type="term" value="P:NAD-cap decapping"/>
    <property type="evidence" value="ECO:0007669"/>
    <property type="project" value="TreeGrafter"/>
</dbReference>
<comment type="function">
    <text evidence="6">Decapping enzyme for NAD-capped RNAs: specifically hydrolyzes the nicotinamide adenine dinucleotide (NAD) cap from a subset of RNAs by removing the entire NAD moiety from the 5'-end of an NAD-capped RNA.</text>
</comment>
<feature type="compositionally biased region" description="Polar residues" evidence="7">
    <location>
        <begin position="48"/>
        <end position="59"/>
    </location>
</feature>
<keyword evidence="6" id="KW-0547">Nucleotide-binding</keyword>
<feature type="region of interest" description="Disordered" evidence="7">
    <location>
        <begin position="13"/>
        <end position="66"/>
    </location>
</feature>
<evidence type="ECO:0000256" key="1">
    <source>
        <dbReference type="ARBA" id="ARBA00001968"/>
    </source>
</evidence>
<keyword evidence="6" id="KW-0539">Nucleus</keyword>
<evidence type="ECO:0000256" key="6">
    <source>
        <dbReference type="RuleBase" id="RU367113"/>
    </source>
</evidence>
<dbReference type="GO" id="GO:0003723">
    <property type="term" value="F:RNA binding"/>
    <property type="evidence" value="ECO:0007669"/>
    <property type="project" value="UniProtKB-KW"/>
</dbReference>
<feature type="region of interest" description="Disordered" evidence="7">
    <location>
        <begin position="212"/>
        <end position="243"/>
    </location>
</feature>
<evidence type="ECO:0000256" key="2">
    <source>
        <dbReference type="ARBA" id="ARBA00006562"/>
    </source>
</evidence>
<dbReference type="GO" id="GO:0000166">
    <property type="term" value="F:nucleotide binding"/>
    <property type="evidence" value="ECO:0007669"/>
    <property type="project" value="UniProtKB-KW"/>
</dbReference>
<comment type="cofactor">
    <cofactor evidence="1 6">
        <name>a divalent metal cation</name>
        <dbReference type="ChEBI" id="CHEBI:60240"/>
    </cofactor>
</comment>